<evidence type="ECO:0000256" key="6">
    <source>
        <dbReference type="ARBA" id="ARBA00022676"/>
    </source>
</evidence>
<keyword evidence="8 13" id="KW-0812">Transmembrane</keyword>
<keyword evidence="9 13" id="KW-0256">Endoplasmic reticulum</keyword>
<protein>
    <recommendedName>
        <fullName evidence="4 13">GPI mannosyltransferase 1</fullName>
        <ecNumber evidence="13">2.4.1.-</ecNumber>
    </recommendedName>
    <alternativeName>
        <fullName evidence="13">GPI mannosyltransferase I</fullName>
    </alternativeName>
</protein>
<keyword evidence="5 13" id="KW-0337">GPI-anchor biosynthesis</keyword>
<feature type="transmembrane region" description="Helical" evidence="13">
    <location>
        <begin position="226"/>
        <end position="248"/>
    </location>
</feature>
<evidence type="ECO:0000313" key="15">
    <source>
        <dbReference type="Proteomes" id="UP001498398"/>
    </source>
</evidence>
<evidence type="ECO:0000256" key="8">
    <source>
        <dbReference type="ARBA" id="ARBA00022692"/>
    </source>
</evidence>
<dbReference type="EC" id="2.4.1.-" evidence="13"/>
<evidence type="ECO:0000256" key="1">
    <source>
        <dbReference type="ARBA" id="ARBA00004477"/>
    </source>
</evidence>
<evidence type="ECO:0000256" key="4">
    <source>
        <dbReference type="ARBA" id="ARBA00013797"/>
    </source>
</evidence>
<evidence type="ECO:0000313" key="14">
    <source>
        <dbReference type="EMBL" id="KAK7472984.1"/>
    </source>
</evidence>
<feature type="transmembrane region" description="Helical" evidence="13">
    <location>
        <begin position="260"/>
        <end position="282"/>
    </location>
</feature>
<keyword evidence="7 13" id="KW-0808">Transferase</keyword>
<evidence type="ECO:0000256" key="10">
    <source>
        <dbReference type="ARBA" id="ARBA00022989"/>
    </source>
</evidence>
<dbReference type="PANTHER" id="PTHR12886">
    <property type="entry name" value="PIG-M MANNOSYLTRANSFERASE"/>
    <property type="match status" value="1"/>
</dbReference>
<name>A0ABR1K8M4_9AGAR</name>
<comment type="similarity">
    <text evidence="3 13">Belongs to the PIGM family.</text>
</comment>
<evidence type="ECO:0000256" key="7">
    <source>
        <dbReference type="ARBA" id="ARBA00022679"/>
    </source>
</evidence>
<dbReference type="Proteomes" id="UP001498398">
    <property type="component" value="Unassembled WGS sequence"/>
</dbReference>
<accession>A0ABR1K8M4</accession>
<evidence type="ECO:0000256" key="13">
    <source>
        <dbReference type="RuleBase" id="RU365064"/>
    </source>
</evidence>
<dbReference type="EMBL" id="JBANRG010000001">
    <property type="protein sequence ID" value="KAK7472984.1"/>
    <property type="molecule type" value="Genomic_DNA"/>
</dbReference>
<keyword evidence="10 13" id="KW-1133">Transmembrane helix</keyword>
<comment type="subcellular location">
    <subcellularLocation>
        <location evidence="1 13">Endoplasmic reticulum membrane</location>
        <topology evidence="1 13">Multi-pass membrane protein</topology>
    </subcellularLocation>
</comment>
<organism evidence="14 15">
    <name type="scientific">Marasmiellus scandens</name>
    <dbReference type="NCBI Taxonomy" id="2682957"/>
    <lineage>
        <taxon>Eukaryota</taxon>
        <taxon>Fungi</taxon>
        <taxon>Dikarya</taxon>
        <taxon>Basidiomycota</taxon>
        <taxon>Agaricomycotina</taxon>
        <taxon>Agaricomycetes</taxon>
        <taxon>Agaricomycetidae</taxon>
        <taxon>Agaricales</taxon>
        <taxon>Marasmiineae</taxon>
        <taxon>Omphalotaceae</taxon>
        <taxon>Marasmiellus</taxon>
    </lineage>
</organism>
<evidence type="ECO:0000256" key="9">
    <source>
        <dbReference type="ARBA" id="ARBA00022824"/>
    </source>
</evidence>
<evidence type="ECO:0000256" key="11">
    <source>
        <dbReference type="ARBA" id="ARBA00023136"/>
    </source>
</evidence>
<reference evidence="14 15" key="1">
    <citation type="submission" date="2024-01" db="EMBL/GenBank/DDBJ databases">
        <title>A draft genome for the cacao thread blight pathogen Marasmiellus scandens.</title>
        <authorList>
            <person name="Baruah I.K."/>
            <person name="Leung J."/>
            <person name="Bukari Y."/>
            <person name="Amoako-Attah I."/>
            <person name="Meinhardt L.W."/>
            <person name="Bailey B.A."/>
            <person name="Cohen S.P."/>
        </authorList>
    </citation>
    <scope>NUCLEOTIDE SEQUENCE [LARGE SCALE GENOMIC DNA]</scope>
    <source>
        <strain evidence="14 15">GH-19</strain>
    </source>
</reference>
<gene>
    <name evidence="14" type="primary">GPI14_1</name>
    <name evidence="14" type="ORF">VKT23_001088</name>
</gene>
<keyword evidence="15" id="KW-1185">Reference proteome</keyword>
<evidence type="ECO:0000256" key="3">
    <source>
        <dbReference type="ARBA" id="ARBA00011071"/>
    </source>
</evidence>
<comment type="caution">
    <text evidence="13">Lacks conserved residue(s) required for the propagation of feature annotation.</text>
</comment>
<feature type="transmembrane region" description="Helical" evidence="13">
    <location>
        <begin position="195"/>
        <end position="214"/>
    </location>
</feature>
<keyword evidence="11 13" id="KW-0472">Membrane</keyword>
<keyword evidence="6 13" id="KW-0328">Glycosyltransferase</keyword>
<sequence length="283" mass="31495">MLLTSLLRPLRSFRYVLLYSILIRIILILYSEWHDSRSAVKYTDIDYRVFSDAAHFLLHPSEGKENVARGSLSSLLGWNIRVGDPYTRETYRYTPLLALLVSPNDWLHPSFGKYLFALCDIVNGVLIYKLLVDVILPLRSAGIEEQSPDIKKSVSGSHSKPTDITKRTELATALSAVHLLNPMVFSISTRGSSESVLSLFILMTLYAALTRRWDAAAIMLGVSTHWKIYPVIYGVACVSSLGGTSTAGNRLLSLVNLKTIRFGLLSALTFMVLNGLCFLMCVS</sequence>
<dbReference type="PANTHER" id="PTHR12886:SF0">
    <property type="entry name" value="GPI MANNOSYLTRANSFERASE 1"/>
    <property type="match status" value="1"/>
</dbReference>
<dbReference type="Pfam" id="PF05007">
    <property type="entry name" value="Mannosyl_trans"/>
    <property type="match status" value="1"/>
</dbReference>
<dbReference type="GO" id="GO:0016757">
    <property type="term" value="F:glycosyltransferase activity"/>
    <property type="evidence" value="ECO:0007669"/>
    <property type="project" value="UniProtKB-KW"/>
</dbReference>
<proteinExistence type="inferred from homology"/>
<comment type="pathway">
    <text evidence="2 13">Glycolipid biosynthesis; glycosylphosphatidylinositol-anchor biosynthesis.</text>
</comment>
<feature type="transmembrane region" description="Helical" evidence="13">
    <location>
        <begin position="12"/>
        <end position="30"/>
    </location>
</feature>
<evidence type="ECO:0000256" key="2">
    <source>
        <dbReference type="ARBA" id="ARBA00004687"/>
    </source>
</evidence>
<evidence type="ECO:0000256" key="5">
    <source>
        <dbReference type="ARBA" id="ARBA00022502"/>
    </source>
</evidence>
<dbReference type="InterPro" id="IPR007704">
    <property type="entry name" value="PIG-M"/>
</dbReference>
<comment type="function">
    <text evidence="12 13">Mannosyltransferase involved in glycosylphosphatidylinositol-anchor biosynthesis. Transfers the first alpha-1,4-mannose to GlcN-acyl-PI during GPI precursor assembly. Required for cell wall integrity.</text>
</comment>
<comment type="caution">
    <text evidence="14">The sequence shown here is derived from an EMBL/GenBank/DDBJ whole genome shotgun (WGS) entry which is preliminary data.</text>
</comment>
<evidence type="ECO:0000256" key="12">
    <source>
        <dbReference type="ARBA" id="ARBA00025399"/>
    </source>
</evidence>